<keyword evidence="4" id="KW-1185">Reference proteome</keyword>
<dbReference type="EMBL" id="CAJNOB010000003">
    <property type="protein sequence ID" value="CAF0692004.1"/>
    <property type="molecule type" value="Genomic_DNA"/>
</dbReference>
<comment type="caution">
    <text evidence="3">The sequence shown here is derived from an EMBL/GenBank/DDBJ whole genome shotgun (WGS) entry which is preliminary data.</text>
</comment>
<organism evidence="3 4">
    <name type="scientific">Candidatus Methylacidithermus pantelleriae</name>
    <dbReference type="NCBI Taxonomy" id="2744239"/>
    <lineage>
        <taxon>Bacteria</taxon>
        <taxon>Pseudomonadati</taxon>
        <taxon>Verrucomicrobiota</taxon>
        <taxon>Methylacidiphilae</taxon>
        <taxon>Methylacidiphilales</taxon>
        <taxon>Methylacidiphilaceae</taxon>
        <taxon>Candidatus Methylacidithermus</taxon>
    </lineage>
</organism>
<dbReference type="Pfam" id="PF18009">
    <property type="entry name" value="Fer4_23"/>
    <property type="match status" value="1"/>
</dbReference>
<accession>A0A8J2BJC5</accession>
<dbReference type="InterPro" id="IPR041346">
    <property type="entry name" value="DR2241_Fer4"/>
</dbReference>
<evidence type="ECO:0000313" key="3">
    <source>
        <dbReference type="EMBL" id="CAF0692004.1"/>
    </source>
</evidence>
<dbReference type="AlphaFoldDB" id="A0A8J2BJC5"/>
<reference evidence="3" key="1">
    <citation type="submission" date="2021-02" db="EMBL/GenBank/DDBJ databases">
        <authorList>
            <person name="Cremers G."/>
            <person name="Picone N."/>
        </authorList>
    </citation>
    <scope>NUCLEOTIDE SEQUENCE</scope>
    <source>
        <strain evidence="3">PQ17</strain>
    </source>
</reference>
<feature type="domain" description="DR2241 stabilising" evidence="2">
    <location>
        <begin position="29"/>
        <end position="101"/>
    </location>
</feature>
<proteinExistence type="predicted"/>
<dbReference type="Proteomes" id="UP000663859">
    <property type="component" value="Unassembled WGS sequence"/>
</dbReference>
<dbReference type="Pfam" id="PF18069">
    <property type="entry name" value="DR2241"/>
    <property type="match status" value="1"/>
</dbReference>
<dbReference type="Gene3D" id="3.30.1360.190">
    <property type="match status" value="1"/>
</dbReference>
<evidence type="ECO:0000313" key="4">
    <source>
        <dbReference type="Proteomes" id="UP000663859"/>
    </source>
</evidence>
<sequence>MNATDQFRKWLQTNPGPWFIGELRIEPGYFLLHRKDSPQDPLRQLGSSEEFLGVVRGNDLQSFRPLRGAPGLSRGWKWGPLPLETLVLALRWAYPTALASWSFWKEGRLELTDASTVARRQTGLYETLKELTQEDWQRAVFRICHKECLRIPLWSPATQEVHETETTLPLLCPEPCHYLLTRARGDQGPKPP</sequence>
<dbReference type="Gene3D" id="3.30.70.2320">
    <property type="match status" value="1"/>
</dbReference>
<evidence type="ECO:0000259" key="2">
    <source>
        <dbReference type="Pfam" id="PF18069"/>
    </source>
</evidence>
<dbReference type="RefSeq" id="WP_174582762.1">
    <property type="nucleotide sequence ID" value="NZ_CAJNOB010000003.1"/>
</dbReference>
<evidence type="ECO:0000259" key="1">
    <source>
        <dbReference type="Pfam" id="PF18009"/>
    </source>
</evidence>
<dbReference type="InterPro" id="IPR041181">
    <property type="entry name" value="DR2241_middle"/>
</dbReference>
<gene>
    <name evidence="3" type="ORF">MPNT_110051</name>
</gene>
<feature type="domain" description="DR2241 4Fe-4S iron-sulfur cluster binding" evidence="1">
    <location>
        <begin position="106"/>
        <end position="184"/>
    </location>
</feature>
<name>A0A8J2BJC5_9BACT</name>
<protein>
    <submittedName>
        <fullName evidence="3">Uncharacterized protein</fullName>
    </submittedName>
</protein>